<keyword evidence="2" id="KW-0808">Transferase</keyword>
<dbReference type="SUPFAM" id="SSF56219">
    <property type="entry name" value="DNase I-like"/>
    <property type="match status" value="1"/>
</dbReference>
<reference evidence="2 3" key="1">
    <citation type="submission" date="2015-04" db="EMBL/GenBank/DDBJ databases">
        <title>Lasius niger genome sequencing.</title>
        <authorList>
            <person name="Konorov E.A."/>
            <person name="Nikitin M.A."/>
            <person name="Kirill M.V."/>
            <person name="Chang P."/>
        </authorList>
    </citation>
    <scope>NUCLEOTIDE SEQUENCE [LARGE SCALE GENOMIC DNA]</scope>
    <source>
        <tissue evidence="2">Whole</tissue>
    </source>
</reference>
<dbReference type="PaxDb" id="67767-A0A0J7KCH4"/>
<name>A0A0J7KCH4_LASNI</name>
<dbReference type="Pfam" id="PF14529">
    <property type="entry name" value="Exo_endo_phos_2"/>
    <property type="match status" value="1"/>
</dbReference>
<sequence>MPNFIKGLYHVQEHGKEDQFIEVFSKFGPRFIIDGDFNAKHTVWGSRLITPKGRELLKDINAERCDFVSSCKPTYWPADKEKVPDLIDFFIMKGISNIYLEVDNVDDLTSDYVPVMMTISSTLIKKKKRQVLTNKFTKWDKFREELDGLIDLKVRLKTTNELDVQAQNLVDAMHRAAKILTPTSKNTMKPDRQKYFNKINNQLNRLIKDMNNKNLEEYLGNLTTDDDTNYSLWKATRKFKRPATRVPPLKDEFGEWVRCDVEKANVFARHLARVFQPHDVQSNVALIKIYKDNSQIKYITSLEVAQEIDNNINLKKALGIDEMSPRVLKELSRKAKRVTLHELHSSREFFQIIAEKQADAELMHAEAAKAQAAASEMHAHAMTEIASAVQKLADTAAIQADNEKERIQIFDKLVTILNPSLPENTNNE</sequence>
<dbReference type="InterPro" id="IPR005135">
    <property type="entry name" value="Endo/exonuclease/phosphatase"/>
</dbReference>
<dbReference type="OrthoDB" id="7698997at2759"/>
<dbReference type="Gene3D" id="3.60.10.10">
    <property type="entry name" value="Endonuclease/exonuclease/phosphatase"/>
    <property type="match status" value="1"/>
</dbReference>
<keyword evidence="2" id="KW-0548">Nucleotidyltransferase</keyword>
<dbReference type="AlphaFoldDB" id="A0A0J7KCH4"/>
<dbReference type="InterPro" id="IPR036691">
    <property type="entry name" value="Endo/exonu/phosph_ase_sf"/>
</dbReference>
<gene>
    <name evidence="2" type="ORF">RF55_12543</name>
</gene>
<evidence type="ECO:0000313" key="3">
    <source>
        <dbReference type="Proteomes" id="UP000036403"/>
    </source>
</evidence>
<evidence type="ECO:0000259" key="1">
    <source>
        <dbReference type="Pfam" id="PF14529"/>
    </source>
</evidence>
<protein>
    <submittedName>
        <fullName evidence="2">Rna-directed dna polymerase from mobile element jockey-like protein</fullName>
    </submittedName>
</protein>
<dbReference type="Proteomes" id="UP000036403">
    <property type="component" value="Unassembled WGS sequence"/>
</dbReference>
<comment type="caution">
    <text evidence="2">The sequence shown here is derived from an EMBL/GenBank/DDBJ whole genome shotgun (WGS) entry which is preliminary data.</text>
</comment>
<evidence type="ECO:0000313" key="2">
    <source>
        <dbReference type="EMBL" id="KMQ88042.1"/>
    </source>
</evidence>
<feature type="domain" description="Endonuclease/exonuclease/phosphatase" evidence="1">
    <location>
        <begin position="15"/>
        <end position="114"/>
    </location>
</feature>
<dbReference type="EMBL" id="LBMM01009547">
    <property type="protein sequence ID" value="KMQ88042.1"/>
    <property type="molecule type" value="Genomic_DNA"/>
</dbReference>
<dbReference type="GO" id="GO:0003964">
    <property type="term" value="F:RNA-directed DNA polymerase activity"/>
    <property type="evidence" value="ECO:0007669"/>
    <property type="project" value="UniProtKB-KW"/>
</dbReference>
<accession>A0A0J7KCH4</accession>
<dbReference type="STRING" id="67767.A0A0J7KCH4"/>
<proteinExistence type="predicted"/>
<keyword evidence="3" id="KW-1185">Reference proteome</keyword>
<keyword evidence="2" id="KW-0695">RNA-directed DNA polymerase</keyword>
<organism evidence="2 3">
    <name type="scientific">Lasius niger</name>
    <name type="common">Black garden ant</name>
    <dbReference type="NCBI Taxonomy" id="67767"/>
    <lineage>
        <taxon>Eukaryota</taxon>
        <taxon>Metazoa</taxon>
        <taxon>Ecdysozoa</taxon>
        <taxon>Arthropoda</taxon>
        <taxon>Hexapoda</taxon>
        <taxon>Insecta</taxon>
        <taxon>Pterygota</taxon>
        <taxon>Neoptera</taxon>
        <taxon>Endopterygota</taxon>
        <taxon>Hymenoptera</taxon>
        <taxon>Apocrita</taxon>
        <taxon>Aculeata</taxon>
        <taxon>Formicoidea</taxon>
        <taxon>Formicidae</taxon>
        <taxon>Formicinae</taxon>
        <taxon>Lasius</taxon>
        <taxon>Lasius</taxon>
    </lineage>
</organism>